<dbReference type="GO" id="GO:0005524">
    <property type="term" value="F:ATP binding"/>
    <property type="evidence" value="ECO:0007669"/>
    <property type="project" value="UniProtKB-KW"/>
</dbReference>
<dbReference type="PROSITE" id="PS50893">
    <property type="entry name" value="ABC_TRANSPORTER_2"/>
    <property type="match status" value="1"/>
</dbReference>
<dbReference type="PANTHER" id="PTHR24220">
    <property type="entry name" value="IMPORT ATP-BINDING PROTEIN"/>
    <property type="match status" value="1"/>
</dbReference>
<dbReference type="GO" id="GO:0016887">
    <property type="term" value="F:ATP hydrolysis activity"/>
    <property type="evidence" value="ECO:0007669"/>
    <property type="project" value="InterPro"/>
</dbReference>
<sequence length="281" mass="29584">MIRDVTANNSAELKTAETVSSIDVALSVHGLRHSYGGDAFVVDGVSLKFPVGSWTAVMGPSGSGKSTLLYCMSGLLRPSEGRVSCSGTDITGLSPDELTRFRREHFGFVFQGYNLLPELTCTQNVMLPTLFGPAPISEAEANEALTSVGLDGYGDRYPDGISGGQSQRVAIARALATHPDVVFADEPTGALDTHTTRAVMDLFGMVVKHGQTLIMVTHDPNVAACADRVVFLVDGRLASVHGRMSASDIALAFATGFASPADATTIPDDEVHISADSHEGE</sequence>
<dbReference type="CDD" id="cd03255">
    <property type="entry name" value="ABC_MJ0796_LolCDE_FtsE"/>
    <property type="match status" value="1"/>
</dbReference>
<feature type="domain" description="ABC transporter" evidence="4">
    <location>
        <begin position="19"/>
        <end position="259"/>
    </location>
</feature>
<keyword evidence="2" id="KW-0547">Nucleotide-binding</keyword>
<dbReference type="InterPro" id="IPR017871">
    <property type="entry name" value="ABC_transporter-like_CS"/>
</dbReference>
<evidence type="ECO:0000256" key="3">
    <source>
        <dbReference type="ARBA" id="ARBA00022840"/>
    </source>
</evidence>
<evidence type="ECO:0000313" key="6">
    <source>
        <dbReference type="Proteomes" id="UP000216454"/>
    </source>
</evidence>
<keyword evidence="3 5" id="KW-0067">ATP-binding</keyword>
<dbReference type="AlphaFoldDB" id="A0A261F1E0"/>
<dbReference type="GO" id="GO:0005886">
    <property type="term" value="C:plasma membrane"/>
    <property type="evidence" value="ECO:0007669"/>
    <property type="project" value="TreeGrafter"/>
</dbReference>
<dbReference type="GO" id="GO:0022857">
    <property type="term" value="F:transmembrane transporter activity"/>
    <property type="evidence" value="ECO:0007669"/>
    <property type="project" value="TreeGrafter"/>
</dbReference>
<keyword evidence="1" id="KW-0813">Transport</keyword>
<dbReference type="OrthoDB" id="9802264at2"/>
<dbReference type="InterPro" id="IPR017911">
    <property type="entry name" value="MacB-like_ATP-bd"/>
</dbReference>
<evidence type="ECO:0000259" key="4">
    <source>
        <dbReference type="PROSITE" id="PS50893"/>
    </source>
</evidence>
<dbReference type="InterPro" id="IPR027417">
    <property type="entry name" value="P-loop_NTPase"/>
</dbReference>
<dbReference type="RefSeq" id="WP_094690957.1">
    <property type="nucleotide sequence ID" value="NZ_MWWQ01000005.1"/>
</dbReference>
<comment type="caution">
    <text evidence="5">The sequence shown here is derived from an EMBL/GenBank/DDBJ whole genome shotgun (WGS) entry which is preliminary data.</text>
</comment>
<evidence type="ECO:0000313" key="5">
    <source>
        <dbReference type="EMBL" id="OZG52921.1"/>
    </source>
</evidence>
<dbReference type="SUPFAM" id="SSF52540">
    <property type="entry name" value="P-loop containing nucleoside triphosphate hydrolases"/>
    <property type="match status" value="1"/>
</dbReference>
<dbReference type="InterPro" id="IPR003439">
    <property type="entry name" value="ABC_transporter-like_ATP-bd"/>
</dbReference>
<dbReference type="EMBL" id="MWWQ01000005">
    <property type="protein sequence ID" value="OZG52921.1"/>
    <property type="molecule type" value="Genomic_DNA"/>
</dbReference>
<dbReference type="PROSITE" id="PS00211">
    <property type="entry name" value="ABC_TRANSPORTER_1"/>
    <property type="match status" value="1"/>
</dbReference>
<evidence type="ECO:0000256" key="2">
    <source>
        <dbReference type="ARBA" id="ARBA00022741"/>
    </source>
</evidence>
<reference evidence="5 6" key="1">
    <citation type="journal article" date="2017" name="BMC Genomics">
        <title>Comparative genomic and phylogenomic analyses of the Bifidobacteriaceae family.</title>
        <authorList>
            <person name="Lugli G.A."/>
            <person name="Milani C."/>
            <person name="Turroni F."/>
            <person name="Duranti S."/>
            <person name="Mancabelli L."/>
            <person name="Mangifesta M."/>
            <person name="Ferrario C."/>
            <person name="Modesto M."/>
            <person name="Mattarelli P."/>
            <person name="Jiri K."/>
            <person name="van Sinderen D."/>
            <person name="Ventura M."/>
        </authorList>
    </citation>
    <scope>NUCLEOTIDE SEQUENCE [LARGE SCALE GENOMIC DNA]</scope>
    <source>
        <strain evidence="5 6">DSM 24744</strain>
    </source>
</reference>
<keyword evidence="6" id="KW-1185">Reference proteome</keyword>
<name>A0A261F1E0_9BIFI</name>
<dbReference type="Gene3D" id="3.40.50.300">
    <property type="entry name" value="P-loop containing nucleotide triphosphate hydrolases"/>
    <property type="match status" value="1"/>
</dbReference>
<dbReference type="PANTHER" id="PTHR24220:SF685">
    <property type="entry name" value="ABC TRANSPORTER RELATED"/>
    <property type="match status" value="1"/>
</dbReference>
<dbReference type="Pfam" id="PF00005">
    <property type="entry name" value="ABC_tran"/>
    <property type="match status" value="1"/>
</dbReference>
<evidence type="ECO:0000256" key="1">
    <source>
        <dbReference type="ARBA" id="ARBA00022448"/>
    </source>
</evidence>
<accession>A0A261F1E0</accession>
<organism evidence="5 6">
    <name type="scientific">Pseudoscardovia suis</name>
    <dbReference type="NCBI Taxonomy" id="987063"/>
    <lineage>
        <taxon>Bacteria</taxon>
        <taxon>Bacillati</taxon>
        <taxon>Actinomycetota</taxon>
        <taxon>Actinomycetes</taxon>
        <taxon>Bifidobacteriales</taxon>
        <taxon>Bifidobacteriaceae</taxon>
        <taxon>Pseudoscardovia</taxon>
    </lineage>
</organism>
<proteinExistence type="predicted"/>
<dbReference type="SMART" id="SM00382">
    <property type="entry name" value="AAA"/>
    <property type="match status" value="1"/>
</dbReference>
<dbReference type="InterPro" id="IPR003593">
    <property type="entry name" value="AAA+_ATPase"/>
</dbReference>
<dbReference type="Proteomes" id="UP000216454">
    <property type="component" value="Unassembled WGS sequence"/>
</dbReference>
<gene>
    <name evidence="5" type="ORF">PSSU_0539</name>
</gene>
<dbReference type="InterPro" id="IPR015854">
    <property type="entry name" value="ABC_transpr_LolD-like"/>
</dbReference>
<protein>
    <submittedName>
        <fullName evidence="5">ABC transporter, ATP-binding protein</fullName>
    </submittedName>
</protein>